<keyword evidence="2" id="KW-1185">Reference proteome</keyword>
<comment type="caution">
    <text evidence="1">The sequence shown here is derived from an EMBL/GenBank/DDBJ whole genome shotgun (WGS) entry which is preliminary data.</text>
</comment>
<name>A0A7Y4GSJ7_9BRAD</name>
<gene>
    <name evidence="1" type="ORF">HCN58_15075</name>
</gene>
<sequence length="308" mass="34068">MLKALKDFVWTSEKLSTKSIQDLELIRKRALEKSKDELVALCDAEIARQKPPKKISSASDNRGRPIKGIHLVCQSAGGVVRNSDGTFWSGTWVVAKEHAEAGVVNGIYVALHEKHSEPSYLQGLVKAWEPAVREAIDPDEEIQTEWGIRFLLEPILTPLPWRGDGVIERSYWYGDDERGHFSVGEAITGPELFAKIQELAPNSADGFVSYGDVWTSLRPEIPWGLIAKNEMGHAMGRLTDYCAVNNFPIMSVLLVNAKDRAITDKAAENIFQACKALGVDVGSDPKEFIKAQIANARSFLDRLPKVAA</sequence>
<dbReference type="EMBL" id="JAAVLX010000004">
    <property type="protein sequence ID" value="NOJ40909.1"/>
    <property type="molecule type" value="Genomic_DNA"/>
</dbReference>
<dbReference type="RefSeq" id="WP_171580135.1">
    <property type="nucleotide sequence ID" value="NZ_JAAVLX010000004.1"/>
</dbReference>
<reference evidence="1 2" key="1">
    <citation type="submission" date="2020-03" db="EMBL/GenBank/DDBJ databases">
        <title>Bradyrhizobium diversity isolated from nodules of Indigofera sp.</title>
        <authorList>
            <person name="Klepa M."/>
            <person name="Helene L."/>
            <person name="Hungria M."/>
        </authorList>
    </citation>
    <scope>NUCLEOTIDE SEQUENCE [LARGE SCALE GENOMIC DNA]</scope>
    <source>
        <strain evidence="1 2">WSM 1791</strain>
    </source>
</reference>
<evidence type="ECO:0000313" key="1">
    <source>
        <dbReference type="EMBL" id="NOJ40909.1"/>
    </source>
</evidence>
<organism evidence="1 2">
    <name type="scientific">Bradyrhizobium australiense</name>
    <dbReference type="NCBI Taxonomy" id="2721161"/>
    <lineage>
        <taxon>Bacteria</taxon>
        <taxon>Pseudomonadati</taxon>
        <taxon>Pseudomonadota</taxon>
        <taxon>Alphaproteobacteria</taxon>
        <taxon>Hyphomicrobiales</taxon>
        <taxon>Nitrobacteraceae</taxon>
        <taxon>Bradyrhizobium</taxon>
    </lineage>
</organism>
<accession>A0A7Y4GSJ7</accession>
<protein>
    <submittedName>
        <fullName evidence="1">Uncharacterized protein</fullName>
    </submittedName>
</protein>
<proteinExistence type="predicted"/>
<dbReference type="Proteomes" id="UP000544122">
    <property type="component" value="Unassembled WGS sequence"/>
</dbReference>
<evidence type="ECO:0000313" key="2">
    <source>
        <dbReference type="Proteomes" id="UP000544122"/>
    </source>
</evidence>
<dbReference type="AlphaFoldDB" id="A0A7Y4GSJ7"/>